<reference evidence="5 6" key="2">
    <citation type="journal article" date="2017" name="Nature">
        <title>The Apostasia genome and the evolution of orchids.</title>
        <authorList>
            <person name="Zhang G.Q."/>
            <person name="Liu K.W."/>
            <person name="Li Z."/>
            <person name="Lohaus R."/>
            <person name="Hsiao Y.Y."/>
            <person name="Niu S.C."/>
            <person name="Wang J.Y."/>
            <person name="Lin Y.C."/>
            <person name="Xu Q."/>
            <person name="Chen L.J."/>
            <person name="Yoshida K."/>
            <person name="Fujiwara S."/>
            <person name="Wang Z.W."/>
            <person name="Zhang Y.Q."/>
            <person name="Mitsuda N."/>
            <person name="Wang M."/>
            <person name="Liu G.H."/>
            <person name="Pecoraro L."/>
            <person name="Huang H.X."/>
            <person name="Xiao X.J."/>
            <person name="Lin M."/>
            <person name="Wu X.Y."/>
            <person name="Wu W.L."/>
            <person name="Chen Y.Y."/>
            <person name="Chang S.B."/>
            <person name="Sakamoto S."/>
            <person name="Ohme-Takagi M."/>
            <person name="Yagi M."/>
            <person name="Zeng S.J."/>
            <person name="Shen C.Y."/>
            <person name="Yeh C.M."/>
            <person name="Luo Y.B."/>
            <person name="Tsai W.C."/>
            <person name="Van de Peer Y."/>
            <person name="Liu Z.J."/>
        </authorList>
    </citation>
    <scope>NUCLEOTIDE SEQUENCE [LARGE SCALE GENOMIC DNA]</scope>
    <source>
        <tissue evidence="5">The whole plant</tissue>
    </source>
</reference>
<dbReference type="Pfam" id="PF20168">
    <property type="entry name" value="PDS5"/>
    <property type="match status" value="1"/>
</dbReference>
<protein>
    <submittedName>
        <fullName evidence="5">Uncharacterized protein</fullName>
    </submittedName>
</protein>
<evidence type="ECO:0000256" key="4">
    <source>
        <dbReference type="ARBA" id="ARBA00023242"/>
    </source>
</evidence>
<dbReference type="STRING" id="906689.A0A2I0WJ55"/>
<proteinExistence type="predicted"/>
<dbReference type="PANTHER" id="PTHR12663:SF3">
    <property type="entry name" value="SISTER CHROMATID COHESION PROTEIN PDS5 HOMOLOG C"/>
    <property type="match status" value="1"/>
</dbReference>
<dbReference type="InterPro" id="IPR039776">
    <property type="entry name" value="Pds5"/>
</dbReference>
<dbReference type="GO" id="GO:0006281">
    <property type="term" value="P:DNA repair"/>
    <property type="evidence" value="ECO:0007669"/>
    <property type="project" value="UniProtKB-KW"/>
</dbReference>
<name>A0A2I0WJ55_9ASPA</name>
<evidence type="ECO:0000256" key="3">
    <source>
        <dbReference type="ARBA" id="ARBA00023204"/>
    </source>
</evidence>
<comment type="subcellular location">
    <subcellularLocation>
        <location evidence="1">Nucleus</location>
    </subcellularLocation>
</comment>
<evidence type="ECO:0000256" key="2">
    <source>
        <dbReference type="ARBA" id="ARBA00022763"/>
    </source>
</evidence>
<keyword evidence="3" id="KW-0234">DNA repair</keyword>
<reference evidence="5 6" key="1">
    <citation type="journal article" date="2016" name="Sci. Rep.">
        <title>The Dendrobium catenatum Lindl. genome sequence provides insights into polysaccharide synthase, floral development and adaptive evolution.</title>
        <authorList>
            <person name="Zhang G.Q."/>
            <person name="Xu Q."/>
            <person name="Bian C."/>
            <person name="Tsai W.C."/>
            <person name="Yeh C.M."/>
            <person name="Liu K.W."/>
            <person name="Yoshida K."/>
            <person name="Zhang L.S."/>
            <person name="Chang S.B."/>
            <person name="Chen F."/>
            <person name="Shi Y."/>
            <person name="Su Y.Y."/>
            <person name="Zhang Y.Q."/>
            <person name="Chen L.J."/>
            <person name="Yin Y."/>
            <person name="Lin M."/>
            <person name="Huang H."/>
            <person name="Deng H."/>
            <person name="Wang Z.W."/>
            <person name="Zhu S.L."/>
            <person name="Zhao X."/>
            <person name="Deng C."/>
            <person name="Niu S.C."/>
            <person name="Huang J."/>
            <person name="Wang M."/>
            <person name="Liu G.H."/>
            <person name="Yang H.J."/>
            <person name="Xiao X.J."/>
            <person name="Hsiao Y.Y."/>
            <person name="Wu W.L."/>
            <person name="Chen Y.Y."/>
            <person name="Mitsuda N."/>
            <person name="Ohme-Takagi M."/>
            <person name="Luo Y.B."/>
            <person name="Van de Peer Y."/>
            <person name="Liu Z.J."/>
        </authorList>
    </citation>
    <scope>NUCLEOTIDE SEQUENCE [LARGE SCALE GENOMIC DNA]</scope>
    <source>
        <tissue evidence="5">The whole plant</tissue>
    </source>
</reference>
<gene>
    <name evidence="5" type="ORF">MA16_Dca023027</name>
</gene>
<evidence type="ECO:0000313" key="5">
    <source>
        <dbReference type="EMBL" id="PKU75687.1"/>
    </source>
</evidence>
<evidence type="ECO:0000313" key="6">
    <source>
        <dbReference type="Proteomes" id="UP000233837"/>
    </source>
</evidence>
<keyword evidence="4" id="KW-0539">Nucleus</keyword>
<keyword evidence="6" id="KW-1185">Reference proteome</keyword>
<dbReference type="PANTHER" id="PTHR12663">
    <property type="entry name" value="ANDROGEN INDUCED INHIBITOR OF PROLIFERATION AS3 / PDS5-RELATED"/>
    <property type="match status" value="1"/>
</dbReference>
<dbReference type="GO" id="GO:0005634">
    <property type="term" value="C:nucleus"/>
    <property type="evidence" value="ECO:0007669"/>
    <property type="project" value="UniProtKB-SubCell"/>
</dbReference>
<organism evidence="5 6">
    <name type="scientific">Dendrobium catenatum</name>
    <dbReference type="NCBI Taxonomy" id="906689"/>
    <lineage>
        <taxon>Eukaryota</taxon>
        <taxon>Viridiplantae</taxon>
        <taxon>Streptophyta</taxon>
        <taxon>Embryophyta</taxon>
        <taxon>Tracheophyta</taxon>
        <taxon>Spermatophyta</taxon>
        <taxon>Magnoliopsida</taxon>
        <taxon>Liliopsida</taxon>
        <taxon>Asparagales</taxon>
        <taxon>Orchidaceae</taxon>
        <taxon>Epidendroideae</taxon>
        <taxon>Malaxideae</taxon>
        <taxon>Dendrobiinae</taxon>
        <taxon>Dendrobium</taxon>
    </lineage>
</organism>
<keyword evidence="2" id="KW-0227">DNA damage</keyword>
<dbReference type="GO" id="GO:0000785">
    <property type="term" value="C:chromatin"/>
    <property type="evidence" value="ECO:0007669"/>
    <property type="project" value="TreeGrafter"/>
</dbReference>
<dbReference type="EMBL" id="KZ502581">
    <property type="protein sequence ID" value="PKU75687.1"/>
    <property type="molecule type" value="Genomic_DNA"/>
</dbReference>
<dbReference type="Proteomes" id="UP000233837">
    <property type="component" value="Unassembled WGS sequence"/>
</dbReference>
<evidence type="ECO:0000256" key="1">
    <source>
        <dbReference type="ARBA" id="ARBA00004123"/>
    </source>
</evidence>
<accession>A0A2I0WJ55</accession>
<sequence>MKALVSKNLLGHLNMDVKISIAYFLNEITRITTLDAPYDDDIMNEIFELIVGAFKSLDELSSRSFLKRVSIIEDIAKVLTCVLMLDIDCDDLILKMFQHFLKKIRSKHFDTIFSLMECIMTIILQEIESISTQLLSCLLDGVKVVEKKHMKGLDDTIVGSKIIIWWLDDQRFYDDIIDSFDQSTRTHKIV</sequence>
<dbReference type="GO" id="GO:0007064">
    <property type="term" value="P:mitotic sister chromatid cohesion"/>
    <property type="evidence" value="ECO:0007669"/>
    <property type="project" value="InterPro"/>
</dbReference>
<dbReference type="AlphaFoldDB" id="A0A2I0WJ55"/>